<dbReference type="Gene3D" id="1.25.40.10">
    <property type="entry name" value="Tetratricopeptide repeat domain"/>
    <property type="match status" value="1"/>
</dbReference>
<comment type="caution">
    <text evidence="3">The sequence shown here is derived from an EMBL/GenBank/DDBJ whole genome shotgun (WGS) entry which is preliminary data.</text>
</comment>
<evidence type="ECO:0000313" key="4">
    <source>
        <dbReference type="Proteomes" id="UP001244011"/>
    </source>
</evidence>
<gene>
    <name evidence="3" type="ORF">QBC33DRAFT_5622</name>
</gene>
<proteinExistence type="predicted"/>
<name>A0AAJ0FLL3_9PEZI</name>
<dbReference type="GO" id="GO:0007005">
    <property type="term" value="P:mitochondrion organization"/>
    <property type="evidence" value="ECO:0007669"/>
    <property type="project" value="TreeGrafter"/>
</dbReference>
<evidence type="ECO:0000256" key="1">
    <source>
        <dbReference type="PROSITE-ProRule" id="PRU00708"/>
    </source>
</evidence>
<dbReference type="PANTHER" id="PTHR47934">
    <property type="entry name" value="PENTATRICOPEPTIDE REPEAT-CONTAINING PROTEIN PET309, MITOCHONDRIAL"/>
    <property type="match status" value="1"/>
</dbReference>
<reference evidence="3" key="1">
    <citation type="submission" date="2023-06" db="EMBL/GenBank/DDBJ databases">
        <title>Genome-scale phylogeny and comparative genomics of the fungal order Sordariales.</title>
        <authorList>
            <consortium name="Lawrence Berkeley National Laboratory"/>
            <person name="Hensen N."/>
            <person name="Bonometti L."/>
            <person name="Westerberg I."/>
            <person name="Brannstrom I.O."/>
            <person name="Guillou S."/>
            <person name="Cros-Aarteil S."/>
            <person name="Calhoun S."/>
            <person name="Haridas S."/>
            <person name="Kuo A."/>
            <person name="Mondo S."/>
            <person name="Pangilinan J."/>
            <person name="Riley R."/>
            <person name="Labutti K."/>
            <person name="Andreopoulos B."/>
            <person name="Lipzen A."/>
            <person name="Chen C."/>
            <person name="Yanf M."/>
            <person name="Daum C."/>
            <person name="Ng V."/>
            <person name="Clum A."/>
            <person name="Steindorff A."/>
            <person name="Ohm R."/>
            <person name="Martin F."/>
            <person name="Silar P."/>
            <person name="Natvig D."/>
            <person name="Lalanne C."/>
            <person name="Gautier V."/>
            <person name="Ament-Velasquez S.L."/>
            <person name="Kruys A."/>
            <person name="Hutchinson M.I."/>
            <person name="Powell A.J."/>
            <person name="Barry K."/>
            <person name="Miller A.N."/>
            <person name="Grigoriev I.V."/>
            <person name="Debuchy R."/>
            <person name="Gladieux P."/>
            <person name="Thoren M.H."/>
            <person name="Johannesson H."/>
        </authorList>
    </citation>
    <scope>NUCLEOTIDE SEQUENCE</scope>
    <source>
        <strain evidence="3">8032-3</strain>
    </source>
</reference>
<dbReference type="AlphaFoldDB" id="A0AAJ0FLL3"/>
<feature type="compositionally biased region" description="Gly residues" evidence="2">
    <location>
        <begin position="404"/>
        <end position="413"/>
    </location>
</feature>
<evidence type="ECO:0000256" key="2">
    <source>
        <dbReference type="SAM" id="MobiDB-lite"/>
    </source>
</evidence>
<feature type="region of interest" description="Disordered" evidence="2">
    <location>
        <begin position="397"/>
        <end position="424"/>
    </location>
</feature>
<protein>
    <recommendedName>
        <fullName evidence="5">Pentacotripeptide-repeat region of PRORP domain-containing protein</fullName>
    </recommendedName>
</protein>
<sequence length="610" mass="68100">MKISSRIDGSIYGAILSSRPSSSAPARPGLGGCGSSKLRYGTLSVRTHREAGTIKPRDHARRRTQAEVLTFSNPRRTSFHMNTFYRPSLPSTCENHTATASALQTILPEPPQIRSKEELLALVDHQDAGTVEEHLEFFRDPYLRGYAPADGPNVVVSSRKDDIDYPSLEEVMQPNEEEREVLRDLRLAVISRLRNRFRADLDTIYQIYQRLPEPRMAYIPARLRHQLLRVLGQPDKKDSRSMLRYFAVVADVKNGGLPLTRAEWNGAISFAGRYVGTSTDVETESALNLWREMEQDAGIRGNDVTFNILFDVASKAGNFTLAEMIYKEMETRGYPFNRYHYVSLIHFFGLKLDGSGVRAAYKEMVKAGEIVDSVVLNCVIAGLLRAGEEESAERVYERMKASAGGSGSGSGSGDGDDNAGAAAGMPHRNYTTNKMITKVLMMFAKVGRQHPPLRPGFQSMAPLTPDLQTYRVLVNHYGVKMGDLAKVAQYLDEMKFHQIPLHGAIFLALFKGFHAHGGVPGSPWSERRLDSIWAAFLQALDDGVPGLRVETWLAMWALRAFARCSSSRDRVLQAYEALESRWELDQANARFMMDFLHGLLNKGAAVHIGR</sequence>
<organism evidence="3 4">
    <name type="scientific">Phialemonium atrogriseum</name>
    <dbReference type="NCBI Taxonomy" id="1093897"/>
    <lineage>
        <taxon>Eukaryota</taxon>
        <taxon>Fungi</taxon>
        <taxon>Dikarya</taxon>
        <taxon>Ascomycota</taxon>
        <taxon>Pezizomycotina</taxon>
        <taxon>Sordariomycetes</taxon>
        <taxon>Sordariomycetidae</taxon>
        <taxon>Cephalothecales</taxon>
        <taxon>Cephalothecaceae</taxon>
        <taxon>Phialemonium</taxon>
    </lineage>
</organism>
<dbReference type="InterPro" id="IPR011990">
    <property type="entry name" value="TPR-like_helical_dom_sf"/>
</dbReference>
<dbReference type="GO" id="GO:0005739">
    <property type="term" value="C:mitochondrion"/>
    <property type="evidence" value="ECO:0007669"/>
    <property type="project" value="TreeGrafter"/>
</dbReference>
<feature type="repeat" description="PPR" evidence="1">
    <location>
        <begin position="302"/>
        <end position="336"/>
    </location>
</feature>
<dbReference type="Proteomes" id="UP001244011">
    <property type="component" value="Unassembled WGS sequence"/>
</dbReference>
<dbReference type="GO" id="GO:0006396">
    <property type="term" value="P:RNA processing"/>
    <property type="evidence" value="ECO:0007669"/>
    <property type="project" value="TreeGrafter"/>
</dbReference>
<dbReference type="EMBL" id="MU838997">
    <property type="protein sequence ID" value="KAK1772332.1"/>
    <property type="molecule type" value="Genomic_DNA"/>
</dbReference>
<keyword evidence="4" id="KW-1185">Reference proteome</keyword>
<dbReference type="NCBIfam" id="TIGR00756">
    <property type="entry name" value="PPR"/>
    <property type="match status" value="2"/>
</dbReference>
<dbReference type="PANTHER" id="PTHR47934:SF6">
    <property type="entry name" value="MITOCHONDRIAL GROUP I INTRON SPLICING FACTOR CCM1-RELATED"/>
    <property type="match status" value="1"/>
</dbReference>
<dbReference type="Pfam" id="PF01535">
    <property type="entry name" value="PPR"/>
    <property type="match status" value="2"/>
</dbReference>
<dbReference type="InterPro" id="IPR051114">
    <property type="entry name" value="Mito_RNA_Proc_CCM1"/>
</dbReference>
<dbReference type="PROSITE" id="PS51375">
    <property type="entry name" value="PPR"/>
    <property type="match status" value="2"/>
</dbReference>
<dbReference type="GO" id="GO:0003729">
    <property type="term" value="F:mRNA binding"/>
    <property type="evidence" value="ECO:0007669"/>
    <property type="project" value="TreeGrafter"/>
</dbReference>
<dbReference type="GeneID" id="85313382"/>
<feature type="repeat" description="PPR" evidence="1">
    <location>
        <begin position="372"/>
        <end position="402"/>
    </location>
</feature>
<dbReference type="RefSeq" id="XP_060288545.1">
    <property type="nucleotide sequence ID" value="XM_060430195.1"/>
</dbReference>
<accession>A0AAJ0FLL3</accession>
<dbReference type="InterPro" id="IPR002885">
    <property type="entry name" value="PPR_rpt"/>
</dbReference>
<evidence type="ECO:0008006" key="5">
    <source>
        <dbReference type="Google" id="ProtNLM"/>
    </source>
</evidence>
<evidence type="ECO:0000313" key="3">
    <source>
        <dbReference type="EMBL" id="KAK1772332.1"/>
    </source>
</evidence>